<accession>A0A550BYM9</accession>
<sequence>MPSAPTYAIASSSHVAAAERLAGPIRCSPTPHPRLAGKSRPQRVALHQPRITLRSLPR</sequence>
<reference evidence="1 2" key="1">
    <citation type="journal article" date="2019" name="New Phytol.">
        <title>Comparative genomics reveals unique wood-decay strategies and fruiting body development in the Schizophyllaceae.</title>
        <authorList>
            <person name="Almasi E."/>
            <person name="Sahu N."/>
            <person name="Krizsan K."/>
            <person name="Balint B."/>
            <person name="Kovacs G.M."/>
            <person name="Kiss B."/>
            <person name="Cseklye J."/>
            <person name="Drula E."/>
            <person name="Henrissat B."/>
            <person name="Nagy I."/>
            <person name="Chovatia M."/>
            <person name="Adam C."/>
            <person name="LaButti K."/>
            <person name="Lipzen A."/>
            <person name="Riley R."/>
            <person name="Grigoriev I.V."/>
            <person name="Nagy L.G."/>
        </authorList>
    </citation>
    <scope>NUCLEOTIDE SEQUENCE [LARGE SCALE GENOMIC DNA]</scope>
    <source>
        <strain evidence="1 2">NL-1724</strain>
    </source>
</reference>
<evidence type="ECO:0000313" key="2">
    <source>
        <dbReference type="Proteomes" id="UP000320762"/>
    </source>
</evidence>
<evidence type="ECO:0000313" key="1">
    <source>
        <dbReference type="EMBL" id="TRM57664.1"/>
    </source>
</evidence>
<gene>
    <name evidence="1" type="ORF">BD626DRAFT_208353</name>
</gene>
<dbReference type="EMBL" id="VDMD01000044">
    <property type="protein sequence ID" value="TRM57664.1"/>
    <property type="molecule type" value="Genomic_DNA"/>
</dbReference>
<comment type="caution">
    <text evidence="1">The sequence shown here is derived from an EMBL/GenBank/DDBJ whole genome shotgun (WGS) entry which is preliminary data.</text>
</comment>
<dbReference type="Proteomes" id="UP000320762">
    <property type="component" value="Unassembled WGS sequence"/>
</dbReference>
<protein>
    <submittedName>
        <fullName evidence="1">Uncharacterized protein</fullName>
    </submittedName>
</protein>
<name>A0A550BYM9_9AGAR</name>
<keyword evidence="2" id="KW-1185">Reference proteome</keyword>
<proteinExistence type="predicted"/>
<organism evidence="1 2">
    <name type="scientific">Schizophyllum amplum</name>
    <dbReference type="NCBI Taxonomy" id="97359"/>
    <lineage>
        <taxon>Eukaryota</taxon>
        <taxon>Fungi</taxon>
        <taxon>Dikarya</taxon>
        <taxon>Basidiomycota</taxon>
        <taxon>Agaricomycotina</taxon>
        <taxon>Agaricomycetes</taxon>
        <taxon>Agaricomycetidae</taxon>
        <taxon>Agaricales</taxon>
        <taxon>Schizophyllaceae</taxon>
        <taxon>Schizophyllum</taxon>
    </lineage>
</organism>
<dbReference type="AlphaFoldDB" id="A0A550BYM9"/>